<dbReference type="GeneID" id="27342777"/>
<gene>
    <name evidence="13" type="ORF">PV07_03583</name>
</gene>
<dbReference type="GO" id="GO:0003677">
    <property type="term" value="F:DNA binding"/>
    <property type="evidence" value="ECO:0007669"/>
    <property type="project" value="UniProtKB-KW"/>
</dbReference>
<evidence type="ECO:0000259" key="11">
    <source>
        <dbReference type="Pfam" id="PF02270"/>
    </source>
</evidence>
<organism evidence="13 14">
    <name type="scientific">Cladophialophora immunda</name>
    <dbReference type="NCBI Taxonomy" id="569365"/>
    <lineage>
        <taxon>Eukaryota</taxon>
        <taxon>Fungi</taxon>
        <taxon>Dikarya</taxon>
        <taxon>Ascomycota</taxon>
        <taxon>Pezizomycotina</taxon>
        <taxon>Eurotiomycetes</taxon>
        <taxon>Chaetothyriomycetidae</taxon>
        <taxon>Chaetothyriales</taxon>
        <taxon>Herpotrichiellaceae</taxon>
        <taxon>Cladophialophora</taxon>
    </lineage>
</organism>
<name>A0A0D2CPY4_9EURO</name>
<dbReference type="EMBL" id="KN847041">
    <property type="protein sequence ID" value="KIW32000.1"/>
    <property type="molecule type" value="Genomic_DNA"/>
</dbReference>
<comment type="subcellular location">
    <subcellularLocation>
        <location evidence="1">Nucleus</location>
    </subcellularLocation>
</comment>
<dbReference type="InterPro" id="IPR036390">
    <property type="entry name" value="WH_DNA-bd_sf"/>
</dbReference>
<dbReference type="PANTHER" id="PTHR10445:SF0">
    <property type="entry name" value="GENERAL TRANSCRIPTION FACTOR IIF SUBUNIT 2"/>
    <property type="match status" value="1"/>
</dbReference>
<feature type="region of interest" description="Disordered" evidence="10">
    <location>
        <begin position="1"/>
        <end position="37"/>
    </location>
</feature>
<dbReference type="InterPro" id="IPR040504">
    <property type="entry name" value="TFIIF_beta_N"/>
</dbReference>
<dbReference type="SUPFAM" id="SSF50916">
    <property type="entry name" value="Rap30/74 interaction domains"/>
    <property type="match status" value="1"/>
</dbReference>
<evidence type="ECO:0000256" key="7">
    <source>
        <dbReference type="ARBA" id="ARBA00023242"/>
    </source>
</evidence>
<dbReference type="AlphaFoldDB" id="A0A0D2CPY4"/>
<dbReference type="InterPro" id="IPR040450">
    <property type="entry name" value="TFIIF_beta_HTH"/>
</dbReference>
<keyword evidence="14" id="KW-1185">Reference proteome</keyword>
<dbReference type="Pfam" id="PF02270">
    <property type="entry name" value="TFIIF_beta"/>
    <property type="match status" value="1"/>
</dbReference>
<keyword evidence="7" id="KW-0539">Nucleus</keyword>
<dbReference type="CDD" id="cd07980">
    <property type="entry name" value="TFIIF_beta"/>
    <property type="match status" value="1"/>
</dbReference>
<sequence>MATLQGTVIPRVKLEPAPDQNIKMEPTEDTPSPFVDEDDDMYEDAGDLDFSQAQQQLWLSHIPRTLWETLSKLQDDDEIEIGRLRVEGAESNPSRVSLLLYPLPAFENEPKEYNLFAPPLEKLRSRRPGQALVFSEKDLPGYKARTFAWDDIDEEGNPGQGRSFLYERHKREQKKKENKGRFVPYTRRPIPKQTAITGTVAREFEAVPVKNEEYFMLENKQAAELLKVPEREQTIFATGDYDPEKNSRSFMTMSERQAVLKSAQARKHAQKETRAARVDKHILIDKLLDLFRQHRIWGLRDLKVRVNQPEAYLRETLSEIAFMWKSGDFNGKWELKQEFKQQDTTLLNPTGVEVAPKVEDSDMDTKSGVDDDDDDDDDVFEDVGVDV</sequence>
<feature type="compositionally biased region" description="Acidic residues" evidence="10">
    <location>
        <begin position="370"/>
        <end position="387"/>
    </location>
</feature>
<evidence type="ECO:0000256" key="5">
    <source>
        <dbReference type="ARBA" id="ARBA00023125"/>
    </source>
</evidence>
<protein>
    <recommendedName>
        <fullName evidence="3">Transcription initiation factor IIF subunit beta</fullName>
    </recommendedName>
    <alternativeName>
        <fullName evidence="9">TFIIF medium subunit</fullName>
    </alternativeName>
    <alternativeName>
        <fullName evidence="8">TFIIF-beta</fullName>
    </alternativeName>
</protein>
<evidence type="ECO:0000256" key="4">
    <source>
        <dbReference type="ARBA" id="ARBA00023015"/>
    </source>
</evidence>
<dbReference type="Gene3D" id="1.10.10.10">
    <property type="entry name" value="Winged helix-like DNA-binding domain superfamily/Winged helix DNA-binding domain"/>
    <property type="match status" value="1"/>
</dbReference>
<dbReference type="SUPFAM" id="SSF46785">
    <property type="entry name" value="Winged helix' DNA-binding domain"/>
    <property type="match status" value="1"/>
</dbReference>
<dbReference type="FunFam" id="1.10.10.10:FF:000035">
    <property type="entry name" value="General transcription factor IIF subunit 2"/>
    <property type="match status" value="1"/>
</dbReference>
<dbReference type="GO" id="GO:0005674">
    <property type="term" value="C:transcription factor TFIIF complex"/>
    <property type="evidence" value="ECO:0007669"/>
    <property type="project" value="InterPro"/>
</dbReference>
<keyword evidence="5" id="KW-0238">DNA-binding</keyword>
<evidence type="ECO:0000256" key="9">
    <source>
        <dbReference type="ARBA" id="ARBA00081863"/>
    </source>
</evidence>
<dbReference type="VEuPathDB" id="FungiDB:PV07_03583"/>
<feature type="region of interest" description="Disordered" evidence="10">
    <location>
        <begin position="346"/>
        <end position="387"/>
    </location>
</feature>
<evidence type="ECO:0000313" key="14">
    <source>
        <dbReference type="Proteomes" id="UP000054466"/>
    </source>
</evidence>
<dbReference type="Pfam" id="PF17683">
    <property type="entry name" value="TFIIF_beta_N"/>
    <property type="match status" value="1"/>
</dbReference>
<evidence type="ECO:0000256" key="10">
    <source>
        <dbReference type="SAM" id="MobiDB-lite"/>
    </source>
</evidence>
<dbReference type="InterPro" id="IPR003196">
    <property type="entry name" value="TFIIF_beta"/>
</dbReference>
<dbReference type="InterPro" id="IPR011039">
    <property type="entry name" value="TFIIF_interaction"/>
</dbReference>
<proteinExistence type="inferred from homology"/>
<evidence type="ECO:0000256" key="2">
    <source>
        <dbReference type="ARBA" id="ARBA00009543"/>
    </source>
</evidence>
<evidence type="ECO:0000313" key="13">
    <source>
        <dbReference type="EMBL" id="KIW32000.1"/>
    </source>
</evidence>
<dbReference type="Proteomes" id="UP000054466">
    <property type="component" value="Unassembled WGS sequence"/>
</dbReference>
<dbReference type="STRING" id="569365.A0A0D2CPY4"/>
<dbReference type="RefSeq" id="XP_016252216.1">
    <property type="nucleotide sequence ID" value="XM_016390314.1"/>
</dbReference>
<dbReference type="GO" id="GO:0006367">
    <property type="term" value="P:transcription initiation at RNA polymerase II promoter"/>
    <property type="evidence" value="ECO:0007669"/>
    <property type="project" value="InterPro"/>
</dbReference>
<evidence type="ECO:0000256" key="6">
    <source>
        <dbReference type="ARBA" id="ARBA00023163"/>
    </source>
</evidence>
<keyword evidence="4" id="KW-0805">Transcription regulation</keyword>
<evidence type="ECO:0000256" key="1">
    <source>
        <dbReference type="ARBA" id="ARBA00004123"/>
    </source>
</evidence>
<accession>A0A0D2CPY4</accession>
<feature type="domain" description="TFIIF beta subunit N-terminal" evidence="12">
    <location>
        <begin position="54"/>
        <end position="209"/>
    </location>
</feature>
<dbReference type="HOGENOM" id="CLU_047858_0_2_1"/>
<comment type="similarity">
    <text evidence="2">Belongs to the TFIIF beta subunit family.</text>
</comment>
<reference evidence="13 14" key="1">
    <citation type="submission" date="2015-01" db="EMBL/GenBank/DDBJ databases">
        <title>The Genome Sequence of Cladophialophora immunda CBS83496.</title>
        <authorList>
            <consortium name="The Broad Institute Genomics Platform"/>
            <person name="Cuomo C."/>
            <person name="de Hoog S."/>
            <person name="Gorbushina A."/>
            <person name="Stielow B."/>
            <person name="Teixiera M."/>
            <person name="Abouelleil A."/>
            <person name="Chapman S.B."/>
            <person name="Priest M."/>
            <person name="Young S.K."/>
            <person name="Wortman J."/>
            <person name="Nusbaum C."/>
            <person name="Birren B."/>
        </authorList>
    </citation>
    <scope>NUCLEOTIDE SEQUENCE [LARGE SCALE GENOMIC DNA]</scope>
    <source>
        <strain evidence="13 14">CBS 83496</strain>
    </source>
</reference>
<dbReference type="OrthoDB" id="26094at2759"/>
<evidence type="ECO:0000256" key="8">
    <source>
        <dbReference type="ARBA" id="ARBA00081473"/>
    </source>
</evidence>
<dbReference type="PANTHER" id="PTHR10445">
    <property type="entry name" value="GENERAL TRANSCRIPTION FACTOR IIF SUBUNIT 2"/>
    <property type="match status" value="1"/>
</dbReference>
<evidence type="ECO:0000256" key="3">
    <source>
        <dbReference type="ARBA" id="ARBA00021453"/>
    </source>
</evidence>
<feature type="compositionally biased region" description="Basic and acidic residues" evidence="10">
    <location>
        <begin position="356"/>
        <end position="369"/>
    </location>
</feature>
<feature type="domain" description="TFIIF beta subunit HTH" evidence="11">
    <location>
        <begin position="276"/>
        <end position="340"/>
    </location>
</feature>
<evidence type="ECO:0000259" key="12">
    <source>
        <dbReference type="Pfam" id="PF17683"/>
    </source>
</evidence>
<dbReference type="InterPro" id="IPR036388">
    <property type="entry name" value="WH-like_DNA-bd_sf"/>
</dbReference>
<keyword evidence="6" id="KW-0804">Transcription</keyword>